<evidence type="ECO:0000259" key="6">
    <source>
        <dbReference type="Pfam" id="PF00850"/>
    </source>
</evidence>
<dbReference type="RefSeq" id="WP_090482311.1">
    <property type="nucleotide sequence ID" value="NZ_LT629710.1"/>
</dbReference>
<feature type="region of interest" description="Disordered" evidence="5">
    <location>
        <begin position="345"/>
        <end position="365"/>
    </location>
</feature>
<dbReference type="PANTHER" id="PTHR10625:SF10">
    <property type="entry name" value="HISTONE DEACETYLASE HDAC1"/>
    <property type="match status" value="1"/>
</dbReference>
<dbReference type="GO" id="GO:0045150">
    <property type="term" value="P:acetoin catabolic process"/>
    <property type="evidence" value="ECO:0007669"/>
    <property type="project" value="UniProtKB-UniPathway"/>
</dbReference>
<dbReference type="InterPro" id="IPR003085">
    <property type="entry name" value="AcuC"/>
</dbReference>
<dbReference type="GO" id="GO:0004407">
    <property type="term" value="F:histone deacetylase activity"/>
    <property type="evidence" value="ECO:0007669"/>
    <property type="project" value="TreeGrafter"/>
</dbReference>
<dbReference type="OrthoDB" id="9808367at2"/>
<name>A0A1H0QCV7_9ACTN</name>
<feature type="domain" description="Histone deacetylase" evidence="6">
    <location>
        <begin position="21"/>
        <end position="318"/>
    </location>
</feature>
<organism evidence="7 8">
    <name type="scientific">Nakamurella panacisegetis</name>
    <dbReference type="NCBI Taxonomy" id="1090615"/>
    <lineage>
        <taxon>Bacteria</taxon>
        <taxon>Bacillati</taxon>
        <taxon>Actinomycetota</taxon>
        <taxon>Actinomycetes</taxon>
        <taxon>Nakamurellales</taxon>
        <taxon>Nakamurellaceae</taxon>
        <taxon>Nakamurella</taxon>
    </lineage>
</organism>
<keyword evidence="8" id="KW-1185">Reference proteome</keyword>
<dbReference type="PRINTS" id="PR01272">
    <property type="entry name" value="ACUCPROTEIN"/>
</dbReference>
<dbReference type="CDD" id="cd09994">
    <property type="entry name" value="HDAC_AcuC_like"/>
    <property type="match status" value="1"/>
</dbReference>
<dbReference type="InterPro" id="IPR023801">
    <property type="entry name" value="His_deacetylse_dom"/>
</dbReference>
<dbReference type="PANTHER" id="PTHR10625">
    <property type="entry name" value="HISTONE DEACETYLASE HDAC1-RELATED"/>
    <property type="match status" value="1"/>
</dbReference>
<evidence type="ECO:0000256" key="2">
    <source>
        <dbReference type="ARBA" id="ARBA00005947"/>
    </source>
</evidence>
<evidence type="ECO:0000256" key="5">
    <source>
        <dbReference type="SAM" id="MobiDB-lite"/>
    </source>
</evidence>
<comment type="pathway">
    <text evidence="1">Ketone degradation; acetoin degradation.</text>
</comment>
<evidence type="ECO:0000313" key="8">
    <source>
        <dbReference type="Proteomes" id="UP000198741"/>
    </source>
</evidence>
<dbReference type="EMBL" id="LT629710">
    <property type="protein sequence ID" value="SDP15030.1"/>
    <property type="molecule type" value="Genomic_DNA"/>
</dbReference>
<evidence type="ECO:0000256" key="1">
    <source>
        <dbReference type="ARBA" id="ARBA00005101"/>
    </source>
</evidence>
<keyword evidence="4" id="KW-0006">Acetoin catabolism</keyword>
<gene>
    <name evidence="7" type="ORF">SAMN04515671_3051</name>
</gene>
<reference evidence="7 8" key="1">
    <citation type="submission" date="2016-10" db="EMBL/GenBank/DDBJ databases">
        <authorList>
            <person name="de Groot N.N."/>
        </authorList>
    </citation>
    <scope>NUCLEOTIDE SEQUENCE [LARGE SCALE GENOMIC DNA]</scope>
    <source>
        <strain evidence="8">P4-7,KCTC 19426,CECT 7604</strain>
    </source>
</reference>
<proteinExistence type="inferred from homology"/>
<dbReference type="AlphaFoldDB" id="A0A1H0QCV7"/>
<dbReference type="UniPathway" id="UPA00040"/>
<dbReference type="Proteomes" id="UP000198741">
    <property type="component" value="Chromosome I"/>
</dbReference>
<dbReference type="InterPro" id="IPR023696">
    <property type="entry name" value="Ureohydrolase_dom_sf"/>
</dbReference>
<dbReference type="InterPro" id="IPR000286">
    <property type="entry name" value="HDACs"/>
</dbReference>
<dbReference type="SUPFAM" id="SSF52768">
    <property type="entry name" value="Arginase/deacetylase"/>
    <property type="match status" value="1"/>
</dbReference>
<evidence type="ECO:0000256" key="3">
    <source>
        <dbReference type="ARBA" id="ARBA00020218"/>
    </source>
</evidence>
<dbReference type="GO" id="GO:0040029">
    <property type="term" value="P:epigenetic regulation of gene expression"/>
    <property type="evidence" value="ECO:0007669"/>
    <property type="project" value="TreeGrafter"/>
</dbReference>
<dbReference type="PRINTS" id="PR01270">
    <property type="entry name" value="HDASUPER"/>
</dbReference>
<dbReference type="Gene3D" id="3.40.800.20">
    <property type="entry name" value="Histone deacetylase domain"/>
    <property type="match status" value="1"/>
</dbReference>
<accession>A0A1H0QCV7</accession>
<dbReference type="InterPro" id="IPR037138">
    <property type="entry name" value="His_deacetylse_dom_sf"/>
</dbReference>
<dbReference type="STRING" id="1090615.SAMN04515671_3051"/>
<evidence type="ECO:0000313" key="7">
    <source>
        <dbReference type="EMBL" id="SDP15030.1"/>
    </source>
</evidence>
<evidence type="ECO:0000256" key="4">
    <source>
        <dbReference type="ARBA" id="ARBA00022627"/>
    </source>
</evidence>
<protein>
    <recommendedName>
        <fullName evidence="3">Acetoin utilization protein AcuC</fullName>
    </recommendedName>
</protein>
<sequence length="394" mass="41415">MAPPLVIWDPVMLGYDLGGSHPLHPLRWELTWDLAGQLGVLDGVERFAPQPATDAELATVHSPRYIEAVKAASGPPGTAGHRFGHGLGNDDNPVFEHMHATAALIAGGSIAGARAIARGEVARAVNIAGGLHHAMADHASGFCVYNDAALAVRALLDAGVAKVAYVDVDVHHGDGVQAAFYDDPRVLTVSIHESPLSLWPGTGWPAEMGRGAAAGTAVNIPVPAGTGDAAWLRAFHAVVPGIVRAFRPDVLVTQQGADSHADDPLADLNLSVDGQRASYRALRDLAETAAGGRWLALGGGGYSVVRVVPRAWTHLLATVADRDVDPVTPLPPAWLEHAAAARPGLHLPTTMSDDRPVDYEPWDADDGAPVDKAIAEVRSRVFPLHGLDPFDPRD</sequence>
<dbReference type="Pfam" id="PF00850">
    <property type="entry name" value="Hist_deacetyl"/>
    <property type="match status" value="1"/>
</dbReference>
<comment type="similarity">
    <text evidence="2">Belongs to the histone deacetylase family.</text>
</comment>